<name>A0A9P4V3J6_9PLEO</name>
<feature type="region of interest" description="Disordered" evidence="1">
    <location>
        <begin position="1"/>
        <end position="33"/>
    </location>
</feature>
<dbReference type="EMBL" id="ML996138">
    <property type="protein sequence ID" value="KAF2735238.1"/>
    <property type="molecule type" value="Genomic_DNA"/>
</dbReference>
<dbReference type="OrthoDB" id="1914839at2759"/>
<accession>A0A9P4V3J6</accession>
<gene>
    <name evidence="2" type="ORF">EJ04DRAFT_435514</name>
</gene>
<keyword evidence="3" id="KW-1185">Reference proteome</keyword>
<proteinExistence type="predicted"/>
<evidence type="ECO:0000256" key="1">
    <source>
        <dbReference type="SAM" id="MobiDB-lite"/>
    </source>
</evidence>
<dbReference type="Pfam" id="PF13181">
    <property type="entry name" value="TPR_8"/>
    <property type="match status" value="1"/>
</dbReference>
<dbReference type="CDD" id="cd24142">
    <property type="entry name" value="ACL4-like"/>
    <property type="match status" value="1"/>
</dbReference>
<dbReference type="Gene3D" id="1.25.40.10">
    <property type="entry name" value="Tetratricopeptide repeat domain"/>
    <property type="match status" value="2"/>
</dbReference>
<evidence type="ECO:0000313" key="2">
    <source>
        <dbReference type="EMBL" id="KAF2735238.1"/>
    </source>
</evidence>
<comment type="caution">
    <text evidence="2">The sequence shown here is derived from an EMBL/GenBank/DDBJ whole genome shotgun (WGS) entry which is preliminary data.</text>
</comment>
<dbReference type="SUPFAM" id="SSF48452">
    <property type="entry name" value="TPR-like"/>
    <property type="match status" value="1"/>
</dbReference>
<feature type="region of interest" description="Disordered" evidence="1">
    <location>
        <begin position="350"/>
        <end position="378"/>
    </location>
</feature>
<reference evidence="2" key="1">
    <citation type="journal article" date="2020" name="Stud. Mycol.">
        <title>101 Dothideomycetes genomes: a test case for predicting lifestyles and emergence of pathogens.</title>
        <authorList>
            <person name="Haridas S."/>
            <person name="Albert R."/>
            <person name="Binder M."/>
            <person name="Bloem J."/>
            <person name="Labutti K."/>
            <person name="Salamov A."/>
            <person name="Andreopoulos B."/>
            <person name="Baker S."/>
            <person name="Barry K."/>
            <person name="Bills G."/>
            <person name="Bluhm B."/>
            <person name="Cannon C."/>
            <person name="Castanera R."/>
            <person name="Culley D."/>
            <person name="Daum C."/>
            <person name="Ezra D."/>
            <person name="Gonzalez J."/>
            <person name="Henrissat B."/>
            <person name="Kuo A."/>
            <person name="Liang C."/>
            <person name="Lipzen A."/>
            <person name="Lutzoni F."/>
            <person name="Magnuson J."/>
            <person name="Mondo S."/>
            <person name="Nolan M."/>
            <person name="Ohm R."/>
            <person name="Pangilinan J."/>
            <person name="Park H.-J."/>
            <person name="Ramirez L."/>
            <person name="Alfaro M."/>
            <person name="Sun H."/>
            <person name="Tritt A."/>
            <person name="Yoshinaga Y."/>
            <person name="Zwiers L.-H."/>
            <person name="Turgeon B."/>
            <person name="Goodwin S."/>
            <person name="Spatafora J."/>
            <person name="Crous P."/>
            <person name="Grigoriev I."/>
        </authorList>
    </citation>
    <scope>NUCLEOTIDE SEQUENCE</scope>
    <source>
        <strain evidence="2">CBS 125425</strain>
    </source>
</reference>
<sequence>MAKTKPSNRDRKAKKHGKNGASNGTAKKPKASPESLLIQAATLLQTGEPDKALPEARRALNLLQPTDEPTAASLPALNLLGEIYVELGEPGLAKDVFTAAVSIDEEGLADGAEKFLWLAQLCEEGGAESVRWFEQGVSVLKREVAELESKSKNAEVTEALEEKKVKIANALCGIAEVYMTDLSWETDAEARCEAAVTEALLFAPESAEPLQTLASVRISQSRVEDAKAALTRSMGLWRVLDVDDPKVPDFSTRISLARLLMEAEMEEEALEVVERLVGENDESVEAWYLGGWCFYLFGERHKARGATGVTTPLFRASRDWLENSLKLYRAMEYEDERLKEHAEELVESLNKLLGPSTGEEEEDEWDDTGDEDEDMEDT</sequence>
<evidence type="ECO:0000313" key="3">
    <source>
        <dbReference type="Proteomes" id="UP000799444"/>
    </source>
</evidence>
<dbReference type="InterPro" id="IPR019734">
    <property type="entry name" value="TPR_rpt"/>
</dbReference>
<organism evidence="2 3">
    <name type="scientific">Polyplosphaeria fusca</name>
    <dbReference type="NCBI Taxonomy" id="682080"/>
    <lineage>
        <taxon>Eukaryota</taxon>
        <taxon>Fungi</taxon>
        <taxon>Dikarya</taxon>
        <taxon>Ascomycota</taxon>
        <taxon>Pezizomycotina</taxon>
        <taxon>Dothideomycetes</taxon>
        <taxon>Pleosporomycetidae</taxon>
        <taxon>Pleosporales</taxon>
        <taxon>Tetraplosphaeriaceae</taxon>
        <taxon>Polyplosphaeria</taxon>
    </lineage>
</organism>
<dbReference type="Proteomes" id="UP000799444">
    <property type="component" value="Unassembled WGS sequence"/>
</dbReference>
<dbReference type="InterPro" id="IPR011990">
    <property type="entry name" value="TPR-like_helical_dom_sf"/>
</dbReference>
<dbReference type="AlphaFoldDB" id="A0A9P4V3J6"/>
<feature type="compositionally biased region" description="Acidic residues" evidence="1">
    <location>
        <begin position="358"/>
        <end position="378"/>
    </location>
</feature>
<protein>
    <submittedName>
        <fullName evidence="2">TPR-like protein</fullName>
    </submittedName>
</protein>